<sequence>MQQTTIFSTQLAQLSNFSPESGSEISDMDSSNELGIEVESLEPENNLDPPVLPEFEHKLIFNPPSSQNPNLKRYDKEKSVEPWALTEDVRQDEVVFSGKLKN</sequence>
<proteinExistence type="predicted"/>
<accession>A0A9Q3GEA1</accession>
<keyword evidence="2" id="KW-1185">Reference proteome</keyword>
<evidence type="ECO:0000313" key="2">
    <source>
        <dbReference type="Proteomes" id="UP000765509"/>
    </source>
</evidence>
<dbReference type="EMBL" id="AVOT02000644">
    <property type="protein sequence ID" value="MBW0463871.1"/>
    <property type="molecule type" value="Genomic_DNA"/>
</dbReference>
<evidence type="ECO:0000313" key="1">
    <source>
        <dbReference type="EMBL" id="MBW0463871.1"/>
    </source>
</evidence>
<gene>
    <name evidence="1" type="ORF">O181_003586</name>
</gene>
<comment type="caution">
    <text evidence="1">The sequence shown here is derived from an EMBL/GenBank/DDBJ whole genome shotgun (WGS) entry which is preliminary data.</text>
</comment>
<protein>
    <submittedName>
        <fullName evidence="1">Uncharacterized protein</fullName>
    </submittedName>
</protein>
<reference evidence="1" key="1">
    <citation type="submission" date="2021-03" db="EMBL/GenBank/DDBJ databases">
        <title>Draft genome sequence of rust myrtle Austropuccinia psidii MF-1, a brazilian biotype.</title>
        <authorList>
            <person name="Quecine M.C."/>
            <person name="Pachon D.M.R."/>
            <person name="Bonatelli M.L."/>
            <person name="Correr F.H."/>
            <person name="Franceschini L.M."/>
            <person name="Leite T.F."/>
            <person name="Margarido G.R.A."/>
            <person name="Almeida C.A."/>
            <person name="Ferrarezi J.A."/>
            <person name="Labate C.A."/>
        </authorList>
    </citation>
    <scope>NUCLEOTIDE SEQUENCE</scope>
    <source>
        <strain evidence="1">MF-1</strain>
    </source>
</reference>
<dbReference type="Proteomes" id="UP000765509">
    <property type="component" value="Unassembled WGS sequence"/>
</dbReference>
<organism evidence="1 2">
    <name type="scientific">Austropuccinia psidii MF-1</name>
    <dbReference type="NCBI Taxonomy" id="1389203"/>
    <lineage>
        <taxon>Eukaryota</taxon>
        <taxon>Fungi</taxon>
        <taxon>Dikarya</taxon>
        <taxon>Basidiomycota</taxon>
        <taxon>Pucciniomycotina</taxon>
        <taxon>Pucciniomycetes</taxon>
        <taxon>Pucciniales</taxon>
        <taxon>Sphaerophragmiaceae</taxon>
        <taxon>Austropuccinia</taxon>
    </lineage>
</organism>
<name>A0A9Q3GEA1_9BASI</name>
<dbReference type="AlphaFoldDB" id="A0A9Q3GEA1"/>